<keyword evidence="2" id="KW-0479">Metal-binding</keyword>
<evidence type="ECO:0000313" key="6">
    <source>
        <dbReference type="Proteomes" id="UP001500822"/>
    </source>
</evidence>
<keyword evidence="3" id="KW-0560">Oxidoreductase</keyword>
<proteinExistence type="predicted"/>
<dbReference type="EMBL" id="BAABIE010000008">
    <property type="protein sequence ID" value="GAA4749419.1"/>
    <property type="molecule type" value="Genomic_DNA"/>
</dbReference>
<dbReference type="InterPro" id="IPR051329">
    <property type="entry name" value="NIR_SIR_4Fe-4S"/>
</dbReference>
<dbReference type="Gene3D" id="3.90.480.20">
    <property type="match status" value="1"/>
</dbReference>
<dbReference type="Pfam" id="PF03460">
    <property type="entry name" value="NIR_SIR_ferr"/>
    <property type="match status" value="1"/>
</dbReference>
<dbReference type="SUPFAM" id="SSF55124">
    <property type="entry name" value="Nitrite/Sulfite reductase N-terminal domain-like"/>
    <property type="match status" value="2"/>
</dbReference>
<keyword evidence="1" id="KW-0004">4Fe-4S</keyword>
<organism evidence="5 6">
    <name type="scientific">Gordonia alkaliphila</name>
    <dbReference type="NCBI Taxonomy" id="1053547"/>
    <lineage>
        <taxon>Bacteria</taxon>
        <taxon>Bacillati</taxon>
        <taxon>Actinomycetota</taxon>
        <taxon>Actinomycetes</taxon>
        <taxon>Mycobacteriales</taxon>
        <taxon>Gordoniaceae</taxon>
        <taxon>Gordonia</taxon>
    </lineage>
</organism>
<keyword evidence="6" id="KW-1185">Reference proteome</keyword>
<accession>A0ABP8Z8H4</accession>
<protein>
    <recommendedName>
        <fullName evidence="4">Nitrite/Sulfite reductase ferredoxin-like domain-containing protein</fullName>
    </recommendedName>
</protein>
<name>A0ABP8Z8H4_9ACTN</name>
<sequence length="266" mass="27787">MHVSLPGGRIRADQLAALAAAAAEWGDGHLVHTGRAGLHLRGVAAEHHAALEARLAETGLPDPTASTDIRQVVVSPLSGRIGGTDELWAIADRLGASLRSAAWTRELPEEFWFGLDDGRGDVLAHSPDIAGIRADETTAELVVGGQRTGRVVDLAALAAALLDAAREGAAAMDRAGPPSQTPPAPRVGWFDQDDGRVLLGAVTADGRLTARQAEFAAAIGAPLIVTVDRELLIADLTEGVAETVVRVLAPQGFSFDANSPWARHRD</sequence>
<dbReference type="PANTHER" id="PTHR32439:SF9">
    <property type="entry name" value="BLR3264 PROTEIN"/>
    <property type="match status" value="1"/>
</dbReference>
<keyword evidence="1" id="KW-0411">Iron-sulfur</keyword>
<keyword evidence="2" id="KW-0349">Heme</keyword>
<dbReference type="PANTHER" id="PTHR32439">
    <property type="entry name" value="FERREDOXIN--NITRITE REDUCTASE, CHLOROPLASTIC"/>
    <property type="match status" value="1"/>
</dbReference>
<evidence type="ECO:0000259" key="4">
    <source>
        <dbReference type="Pfam" id="PF03460"/>
    </source>
</evidence>
<evidence type="ECO:0000313" key="5">
    <source>
        <dbReference type="EMBL" id="GAA4749419.1"/>
    </source>
</evidence>
<feature type="domain" description="Nitrite/Sulfite reductase ferredoxin-like" evidence="4">
    <location>
        <begin position="3"/>
        <end position="57"/>
    </location>
</feature>
<dbReference type="InterPro" id="IPR005117">
    <property type="entry name" value="NiRdtase/SiRdtase_haem-b_fer"/>
</dbReference>
<reference evidence="6" key="1">
    <citation type="journal article" date="2019" name="Int. J. Syst. Evol. Microbiol.">
        <title>The Global Catalogue of Microorganisms (GCM) 10K type strain sequencing project: providing services to taxonomists for standard genome sequencing and annotation.</title>
        <authorList>
            <consortium name="The Broad Institute Genomics Platform"/>
            <consortium name="The Broad Institute Genome Sequencing Center for Infectious Disease"/>
            <person name="Wu L."/>
            <person name="Ma J."/>
        </authorList>
    </citation>
    <scope>NUCLEOTIDE SEQUENCE [LARGE SCALE GENOMIC DNA]</scope>
    <source>
        <strain evidence="6">JCM 18077</strain>
    </source>
</reference>
<dbReference type="InterPro" id="IPR036136">
    <property type="entry name" value="Nit/Sulf_reduc_fer-like_dom_sf"/>
</dbReference>
<comment type="caution">
    <text evidence="5">The sequence shown here is derived from an EMBL/GenBank/DDBJ whole genome shotgun (WGS) entry which is preliminary data.</text>
</comment>
<gene>
    <name evidence="5" type="ORF">GCM10023217_19650</name>
</gene>
<evidence type="ECO:0000256" key="3">
    <source>
        <dbReference type="ARBA" id="ARBA00023002"/>
    </source>
</evidence>
<dbReference type="Proteomes" id="UP001500822">
    <property type="component" value="Unassembled WGS sequence"/>
</dbReference>
<evidence type="ECO:0000256" key="2">
    <source>
        <dbReference type="ARBA" id="ARBA00022617"/>
    </source>
</evidence>
<evidence type="ECO:0000256" key="1">
    <source>
        <dbReference type="ARBA" id="ARBA00022485"/>
    </source>
</evidence>
<keyword evidence="2" id="KW-0408">Iron</keyword>